<gene>
    <name evidence="3" type="ORF">LX83_003985</name>
</gene>
<dbReference type="RefSeq" id="WP_253773673.1">
    <property type="nucleotide sequence ID" value="NZ_JAMTCK010000009.1"/>
</dbReference>
<dbReference type="Proteomes" id="UP001206128">
    <property type="component" value="Unassembled WGS sequence"/>
</dbReference>
<reference evidence="3" key="1">
    <citation type="submission" date="2022-06" db="EMBL/GenBank/DDBJ databases">
        <title>Genomic Encyclopedia of Archaeal and Bacterial Type Strains, Phase II (KMG-II): from individual species to whole genera.</title>
        <authorList>
            <person name="Goeker M."/>
        </authorList>
    </citation>
    <scope>NUCLEOTIDE SEQUENCE</scope>
    <source>
        <strain evidence="3">DSM 43935</strain>
    </source>
</reference>
<keyword evidence="4" id="KW-1185">Reference proteome</keyword>
<keyword evidence="1" id="KW-1133">Transmembrane helix</keyword>
<dbReference type="EMBL" id="JAMTCK010000009">
    <property type="protein sequence ID" value="MCP2167112.1"/>
    <property type="molecule type" value="Genomic_DNA"/>
</dbReference>
<feature type="transmembrane region" description="Helical" evidence="1">
    <location>
        <begin position="167"/>
        <end position="190"/>
    </location>
</feature>
<proteinExistence type="predicted"/>
<evidence type="ECO:0000313" key="3">
    <source>
        <dbReference type="EMBL" id="MCP2167112.1"/>
    </source>
</evidence>
<dbReference type="GO" id="GO:0007165">
    <property type="term" value="P:signal transduction"/>
    <property type="evidence" value="ECO:0007669"/>
    <property type="project" value="InterPro"/>
</dbReference>
<name>A0AAE3GGT5_9PSEU</name>
<evidence type="ECO:0000256" key="1">
    <source>
        <dbReference type="SAM" id="Phobius"/>
    </source>
</evidence>
<feature type="domain" description="TIR" evidence="2">
    <location>
        <begin position="4"/>
        <end position="123"/>
    </location>
</feature>
<dbReference type="InterPro" id="IPR035897">
    <property type="entry name" value="Toll_tir_struct_dom_sf"/>
</dbReference>
<protein>
    <submittedName>
        <fullName evidence="3">TIR domain-containing protein</fullName>
    </submittedName>
</protein>
<feature type="transmembrane region" description="Helical" evidence="1">
    <location>
        <begin position="401"/>
        <end position="424"/>
    </location>
</feature>
<accession>A0AAE3GGT5</accession>
<keyword evidence="1" id="KW-0812">Transmembrane</keyword>
<dbReference type="AlphaFoldDB" id="A0AAE3GGT5"/>
<feature type="transmembrane region" description="Helical" evidence="1">
    <location>
        <begin position="268"/>
        <end position="286"/>
    </location>
</feature>
<comment type="caution">
    <text evidence="3">The sequence shown here is derived from an EMBL/GenBank/DDBJ whole genome shotgun (WGS) entry which is preliminary data.</text>
</comment>
<dbReference type="Pfam" id="PF13676">
    <property type="entry name" value="TIR_2"/>
    <property type="match status" value="1"/>
</dbReference>
<feature type="transmembrane region" description="Helical" evidence="1">
    <location>
        <begin position="365"/>
        <end position="389"/>
    </location>
</feature>
<dbReference type="Gene3D" id="3.40.50.10140">
    <property type="entry name" value="Toll/interleukin-1 receptor homology (TIR) domain"/>
    <property type="match status" value="1"/>
</dbReference>
<dbReference type="SUPFAM" id="SSF52200">
    <property type="entry name" value="Toll/Interleukin receptor TIR domain"/>
    <property type="match status" value="1"/>
</dbReference>
<organism evidence="3 4">
    <name type="scientific">Goodfellowiella coeruleoviolacea</name>
    <dbReference type="NCBI Taxonomy" id="334858"/>
    <lineage>
        <taxon>Bacteria</taxon>
        <taxon>Bacillati</taxon>
        <taxon>Actinomycetota</taxon>
        <taxon>Actinomycetes</taxon>
        <taxon>Pseudonocardiales</taxon>
        <taxon>Pseudonocardiaceae</taxon>
        <taxon>Goodfellowiella</taxon>
    </lineage>
</organism>
<evidence type="ECO:0000313" key="4">
    <source>
        <dbReference type="Proteomes" id="UP001206128"/>
    </source>
</evidence>
<dbReference type="InterPro" id="IPR000157">
    <property type="entry name" value="TIR_dom"/>
</dbReference>
<sequence>MSGIFINYRRGDHETFVAALADRLAAHFGSDQVFVDHQMRVGTRYPDELRRHLRACDVLVVVVHRQWLSDLHERLCREGLDWVRHEIAIALELGKPIVQALLGNATPPIREELPDDIAELALRQAAEIRAAHLAGDLERLFQELARHVAPIQSTKPRKAPKQNRKRLLPAIALRACGALSLPLLFALTLGGKWRDFASVAMLSLVLMLIGVGMVGIQLLVRRRTFQWERQVGVLPFRQYVRKTWIILVLPFGILVNGLVEFVNEGGALALRITLVFVVVAFLVFFVQRASDERDEQEQEWPPAPSFEPYLFRRAAARLHELLTAHPDWRPPRSRQQQQDAEQIYRDLEKTRLGLIGRRNWNWRTWLWSCHSTVPANYLGWTGSILGLVGTAEALCPTETSFQFHVVVGAMALLAVGLAAAALVLDRAMHRQHDTLLVAELEEWQAKLRPLVFAE</sequence>
<evidence type="ECO:0000259" key="2">
    <source>
        <dbReference type="Pfam" id="PF13676"/>
    </source>
</evidence>
<keyword evidence="1" id="KW-0472">Membrane</keyword>
<feature type="transmembrane region" description="Helical" evidence="1">
    <location>
        <begin position="196"/>
        <end position="220"/>
    </location>
</feature>
<feature type="transmembrane region" description="Helical" evidence="1">
    <location>
        <begin position="244"/>
        <end position="262"/>
    </location>
</feature>